<accession>A0ABS3BM44</accession>
<evidence type="ECO:0000313" key="1">
    <source>
        <dbReference type="EMBL" id="MBN7800135.1"/>
    </source>
</evidence>
<sequence length="65" mass="7385">MADYQKLLHTKKGIIGEEKIPGSGYFGRKVGKGRGREVFLKGYDGTEKSNPSWRGTQIPVYRIRK</sequence>
<dbReference type="RefSeq" id="WP_206568094.1">
    <property type="nucleotide sequence ID" value="NZ_JAFKCW010000001.1"/>
</dbReference>
<gene>
    <name evidence="1" type="ORF">J0A67_04640</name>
</gene>
<reference evidence="1 2" key="1">
    <citation type="submission" date="2021-03" db="EMBL/GenBank/DDBJ databases">
        <title>novel species isolated from a fishpond in China.</title>
        <authorList>
            <person name="Lu H."/>
            <person name="Cai Z."/>
        </authorList>
    </citation>
    <scope>NUCLEOTIDE SEQUENCE [LARGE SCALE GENOMIC DNA]</scope>
    <source>
        <strain evidence="1 2">JCM 31546</strain>
    </source>
</reference>
<proteinExistence type="predicted"/>
<dbReference type="Proteomes" id="UP000664698">
    <property type="component" value="Unassembled WGS sequence"/>
</dbReference>
<evidence type="ECO:0000313" key="2">
    <source>
        <dbReference type="Proteomes" id="UP000664698"/>
    </source>
</evidence>
<keyword evidence="2" id="KW-1185">Reference proteome</keyword>
<comment type="caution">
    <text evidence="1">The sequence shown here is derived from an EMBL/GenBank/DDBJ whole genome shotgun (WGS) entry which is preliminary data.</text>
</comment>
<dbReference type="EMBL" id="JAFKCW010000001">
    <property type="protein sequence ID" value="MBN7800135.1"/>
    <property type="molecule type" value="Genomic_DNA"/>
</dbReference>
<name>A0ABS3BM44_9BACT</name>
<protein>
    <submittedName>
        <fullName evidence="1">Uncharacterized protein</fullName>
    </submittedName>
</protein>
<organism evidence="1 2">
    <name type="scientific">Algoriphagus aestuariicola</name>
    <dbReference type="NCBI Taxonomy" id="1852016"/>
    <lineage>
        <taxon>Bacteria</taxon>
        <taxon>Pseudomonadati</taxon>
        <taxon>Bacteroidota</taxon>
        <taxon>Cytophagia</taxon>
        <taxon>Cytophagales</taxon>
        <taxon>Cyclobacteriaceae</taxon>
        <taxon>Algoriphagus</taxon>
    </lineage>
</organism>